<dbReference type="CDD" id="cd02869">
    <property type="entry name" value="PseudoU_synth_RluA_like"/>
    <property type="match status" value="1"/>
</dbReference>
<dbReference type="InterPro" id="IPR050188">
    <property type="entry name" value="RluA_PseudoU_synthase"/>
</dbReference>
<dbReference type="Proteomes" id="UP000008312">
    <property type="component" value="Unassembled WGS sequence"/>
</dbReference>
<dbReference type="RefSeq" id="XP_012896118.1">
    <property type="nucleotide sequence ID" value="XM_013040664.1"/>
</dbReference>
<organism evidence="2">
    <name type="scientific">Blastocystis hominis</name>
    <dbReference type="NCBI Taxonomy" id="12968"/>
    <lineage>
        <taxon>Eukaryota</taxon>
        <taxon>Sar</taxon>
        <taxon>Stramenopiles</taxon>
        <taxon>Bigyra</taxon>
        <taxon>Opalozoa</taxon>
        <taxon>Opalinata</taxon>
        <taxon>Blastocystidae</taxon>
        <taxon>Blastocystis</taxon>
    </lineage>
</organism>
<dbReference type="GO" id="GO:0001522">
    <property type="term" value="P:pseudouridine synthesis"/>
    <property type="evidence" value="ECO:0007669"/>
    <property type="project" value="InterPro"/>
</dbReference>
<evidence type="ECO:0000313" key="3">
    <source>
        <dbReference type="Proteomes" id="UP000008312"/>
    </source>
</evidence>
<dbReference type="Pfam" id="PF00849">
    <property type="entry name" value="PseudoU_synth_2"/>
    <property type="match status" value="1"/>
</dbReference>
<dbReference type="InterPro" id="IPR020103">
    <property type="entry name" value="PsdUridine_synth_cat_dom_sf"/>
</dbReference>
<evidence type="ECO:0000313" key="2">
    <source>
        <dbReference type="EMBL" id="CBK22070.2"/>
    </source>
</evidence>
<dbReference type="OrthoDB" id="418349at2759"/>
<dbReference type="SUPFAM" id="SSF55120">
    <property type="entry name" value="Pseudouridine synthase"/>
    <property type="match status" value="1"/>
</dbReference>
<dbReference type="GO" id="GO:0003723">
    <property type="term" value="F:RNA binding"/>
    <property type="evidence" value="ECO:0007669"/>
    <property type="project" value="InterPro"/>
</dbReference>
<proteinExistence type="predicted"/>
<keyword evidence="3" id="KW-1185">Reference proteome</keyword>
<dbReference type="InterPro" id="IPR006224">
    <property type="entry name" value="PsdUridine_synth_RluA-like_CS"/>
</dbReference>
<dbReference type="GO" id="GO:0009982">
    <property type="term" value="F:pseudouridine synthase activity"/>
    <property type="evidence" value="ECO:0007669"/>
    <property type="project" value="InterPro"/>
</dbReference>
<evidence type="ECO:0000259" key="1">
    <source>
        <dbReference type="Pfam" id="PF00849"/>
    </source>
</evidence>
<protein>
    <recommendedName>
        <fullName evidence="1">Pseudouridine synthase RsuA/RluA-like domain-containing protein</fullName>
    </recommendedName>
</protein>
<reference evidence="2" key="1">
    <citation type="submission" date="2010-02" db="EMBL/GenBank/DDBJ databases">
        <title>Sequencing and annotation of the Blastocystis hominis genome.</title>
        <authorList>
            <person name="Wincker P."/>
        </authorList>
    </citation>
    <scope>NUCLEOTIDE SEQUENCE</scope>
    <source>
        <strain evidence="2">Singapore isolate B</strain>
    </source>
</reference>
<dbReference type="InParanoid" id="D8M1Y1"/>
<dbReference type="PANTHER" id="PTHR21600">
    <property type="entry name" value="MITOCHONDRIAL RNA PSEUDOURIDINE SYNTHASE"/>
    <property type="match status" value="1"/>
</dbReference>
<name>D8M1Y1_BLAHO</name>
<sequence>MYMKAGERLLSPCTVHIPDYFVKMNEEMLNMNRPEHLPGDMKDRILYCDDHIIVTDLDSARSVISALKSMFSTSLLYPVHRLDKDTTGVLLVARDRETARALGHEFACHEVSKMYLAAGYDVSFSSSHFPRVGIVYSDFEQNAGHFYHAINSKVKPLPTNIFPAHIETSVATPAATGYEVVKQKDEIVLLRCRLYSGKTHQIRVHLKDVLGIELLNDSKYGKRRKMNRNQLIDPKAFYLHCHKISILYNGAKKTVGLLDQ</sequence>
<accession>D8M1Y1</accession>
<dbReference type="EMBL" id="FN668646">
    <property type="protein sequence ID" value="CBK22070.2"/>
    <property type="molecule type" value="Genomic_DNA"/>
</dbReference>
<gene>
    <name evidence="2" type="ORF">GSBLH_T00006390001</name>
</gene>
<dbReference type="AlphaFoldDB" id="D8M1Y1"/>
<dbReference type="Gene3D" id="3.30.2350.10">
    <property type="entry name" value="Pseudouridine synthase"/>
    <property type="match status" value="1"/>
</dbReference>
<feature type="domain" description="Pseudouridine synthase RsuA/RluA-like" evidence="1">
    <location>
        <begin position="66"/>
        <end position="207"/>
    </location>
</feature>
<dbReference type="PROSITE" id="PS01129">
    <property type="entry name" value="PSI_RLU"/>
    <property type="match status" value="1"/>
</dbReference>
<dbReference type="InterPro" id="IPR006145">
    <property type="entry name" value="PsdUridine_synth_RsuA/RluA"/>
</dbReference>
<dbReference type="GeneID" id="24922515"/>